<name>A0A195FN27_9HYME</name>
<dbReference type="AlphaFoldDB" id="A0A195FN27"/>
<sequence length="325" mass="36396">FLSIEDPRVIEPDRNQVRARQRRCWFVFKKHESGLRCETAEGEPKARGSGSVLFRHRVVLRVAWTPATGTASRDPTFPPVGGSSGRGGEHTGGSNRSERDGDDYALLRAPFFKQSAKCRLLSVLELNTGQRYFPRTVEDANLVISYPCFYSRYFSRVHPSCFDGLDDFGIIDILDVCIEGVAGRKGSSPKFDIISRLTEEKTKKRKKEARHCGIRKSYDLRSTFRDRVKELWLGEVEYYGGSHGGFYHTSALCEAHSSKPNKPNGFVGTWDGNGSLKDASCAFSFTLASQEIILSWKDVEKTGWEGAAGEWLRHLVLSDPNATNS</sequence>
<feature type="region of interest" description="Disordered" evidence="1">
    <location>
        <begin position="70"/>
        <end position="101"/>
    </location>
</feature>
<dbReference type="EMBL" id="KQ981430">
    <property type="protein sequence ID" value="KYN41712.1"/>
    <property type="molecule type" value="Genomic_DNA"/>
</dbReference>
<protein>
    <submittedName>
        <fullName evidence="2">Uncharacterized protein</fullName>
    </submittedName>
</protein>
<reference evidence="2 3" key="1">
    <citation type="submission" date="2016-03" db="EMBL/GenBank/DDBJ databases">
        <title>Trachymyrmex septentrionalis WGS genome.</title>
        <authorList>
            <person name="Nygaard S."/>
            <person name="Hu H."/>
            <person name="Boomsma J."/>
            <person name="Zhang G."/>
        </authorList>
    </citation>
    <scope>NUCLEOTIDE SEQUENCE [LARGE SCALE GENOMIC DNA]</scope>
    <source>
        <strain evidence="2">Tsep2-gDNA-1</strain>
        <tissue evidence="2">Whole body</tissue>
    </source>
</reference>
<evidence type="ECO:0000313" key="3">
    <source>
        <dbReference type="Proteomes" id="UP000078541"/>
    </source>
</evidence>
<dbReference type="Proteomes" id="UP000078541">
    <property type="component" value="Unassembled WGS sequence"/>
</dbReference>
<feature type="non-terminal residue" evidence="2">
    <location>
        <position position="1"/>
    </location>
</feature>
<evidence type="ECO:0000256" key="1">
    <source>
        <dbReference type="SAM" id="MobiDB-lite"/>
    </source>
</evidence>
<keyword evidence="3" id="KW-1185">Reference proteome</keyword>
<accession>A0A195FN27</accession>
<organism evidence="2 3">
    <name type="scientific">Trachymyrmex septentrionalis</name>
    <dbReference type="NCBI Taxonomy" id="34720"/>
    <lineage>
        <taxon>Eukaryota</taxon>
        <taxon>Metazoa</taxon>
        <taxon>Ecdysozoa</taxon>
        <taxon>Arthropoda</taxon>
        <taxon>Hexapoda</taxon>
        <taxon>Insecta</taxon>
        <taxon>Pterygota</taxon>
        <taxon>Neoptera</taxon>
        <taxon>Endopterygota</taxon>
        <taxon>Hymenoptera</taxon>
        <taxon>Apocrita</taxon>
        <taxon>Aculeata</taxon>
        <taxon>Formicoidea</taxon>
        <taxon>Formicidae</taxon>
        <taxon>Myrmicinae</taxon>
        <taxon>Trachymyrmex</taxon>
    </lineage>
</organism>
<proteinExistence type="predicted"/>
<gene>
    <name evidence="2" type="ORF">ALC56_03855</name>
</gene>
<evidence type="ECO:0000313" key="2">
    <source>
        <dbReference type="EMBL" id="KYN41712.1"/>
    </source>
</evidence>